<evidence type="ECO:0000256" key="2">
    <source>
        <dbReference type="ARBA" id="ARBA00008441"/>
    </source>
</evidence>
<evidence type="ECO:0000256" key="3">
    <source>
        <dbReference type="ARBA" id="ARBA00022729"/>
    </source>
</evidence>
<evidence type="ECO:0000256" key="5">
    <source>
        <dbReference type="SAM" id="MobiDB-lite"/>
    </source>
</evidence>
<feature type="region of interest" description="Disordered" evidence="5">
    <location>
        <begin position="162"/>
        <end position="186"/>
    </location>
</feature>
<evidence type="ECO:0000313" key="7">
    <source>
        <dbReference type="Proteomes" id="UP001165089"/>
    </source>
</evidence>
<comment type="subcellular location">
    <subcellularLocation>
        <location evidence="1">Periplasm</location>
    </subcellularLocation>
</comment>
<dbReference type="PANTHER" id="PTHR38102">
    <property type="entry name" value="PERIPLASMIC CHAPERONE SPY"/>
    <property type="match status" value="1"/>
</dbReference>
<dbReference type="PANTHER" id="PTHR38102:SF1">
    <property type="entry name" value="PERIPLASMIC CHAPERONE SPY"/>
    <property type="match status" value="1"/>
</dbReference>
<keyword evidence="3" id="KW-0732">Signal</keyword>
<keyword evidence="4" id="KW-0574">Periplasm</keyword>
<keyword evidence="7" id="KW-1185">Reference proteome</keyword>
<accession>A0ABQ5Q4A0</accession>
<organism evidence="6 7">
    <name type="scientific">Geothrix rubra</name>
    <dbReference type="NCBI Taxonomy" id="2927977"/>
    <lineage>
        <taxon>Bacteria</taxon>
        <taxon>Pseudomonadati</taxon>
        <taxon>Acidobacteriota</taxon>
        <taxon>Holophagae</taxon>
        <taxon>Holophagales</taxon>
        <taxon>Holophagaceae</taxon>
        <taxon>Geothrix</taxon>
    </lineage>
</organism>
<gene>
    <name evidence="6" type="ORF">GETHPA_08520</name>
</gene>
<evidence type="ECO:0000256" key="4">
    <source>
        <dbReference type="ARBA" id="ARBA00022764"/>
    </source>
</evidence>
<comment type="similarity">
    <text evidence="2">Belongs to the CpxP/Spy family.</text>
</comment>
<dbReference type="Proteomes" id="UP001165089">
    <property type="component" value="Unassembled WGS sequence"/>
</dbReference>
<reference evidence="6 7" key="1">
    <citation type="journal article" date="2023" name="Antonie Van Leeuwenhoek">
        <title>Mesoterricola silvestris gen. nov., sp. nov., Mesoterricola sediminis sp. nov., Geothrix oryzae sp. nov., Geothrix edaphica sp. nov., Geothrix rubra sp. nov., and Geothrix limicola sp. nov., six novel members of Acidobacteriota isolated from soils.</title>
        <authorList>
            <person name="Itoh H."/>
            <person name="Sugisawa Y."/>
            <person name="Mise K."/>
            <person name="Xu Z."/>
            <person name="Kuniyasu M."/>
            <person name="Ushijima N."/>
            <person name="Kawano K."/>
            <person name="Kobayashi E."/>
            <person name="Shiratori Y."/>
            <person name="Masuda Y."/>
            <person name="Senoo K."/>
        </authorList>
    </citation>
    <scope>NUCLEOTIDE SEQUENCE [LARGE SCALE GENOMIC DNA]</scope>
    <source>
        <strain evidence="6 7">Red803</strain>
    </source>
</reference>
<evidence type="ECO:0000256" key="1">
    <source>
        <dbReference type="ARBA" id="ARBA00004418"/>
    </source>
</evidence>
<proteinExistence type="inferred from homology"/>
<dbReference type="Pfam" id="PF07813">
    <property type="entry name" value="LTXXQ"/>
    <property type="match status" value="1"/>
</dbReference>
<dbReference type="EMBL" id="BSDD01000001">
    <property type="protein sequence ID" value="GLH69319.1"/>
    <property type="molecule type" value="Genomic_DNA"/>
</dbReference>
<dbReference type="Gene3D" id="1.20.120.1490">
    <property type="match status" value="1"/>
</dbReference>
<dbReference type="InterPro" id="IPR052211">
    <property type="entry name" value="Cpx_auxiliary_protein"/>
</dbReference>
<name>A0ABQ5Q4A0_9BACT</name>
<dbReference type="InterPro" id="IPR012899">
    <property type="entry name" value="LTXXQ"/>
</dbReference>
<sequence length="186" mass="19947">MEVLRVMDPGPSEEENVMQPTLRTLALLLVVAALPLAAQGFRQGRGRGMGPGAGPGFGPAFACLNLTDAQKASLKALHEKYRPTLEADRTAAFEAQKALRAAAANPATSDADLKALFDKASAARFAMMQQHRALFQESQALLTPEQKAQFEKLRAERQQRMQDRMKGRGPGMGGGMGMGPGPDPMN</sequence>
<comment type="caution">
    <text evidence="6">The sequence shown here is derived from an EMBL/GenBank/DDBJ whole genome shotgun (WGS) entry which is preliminary data.</text>
</comment>
<evidence type="ECO:0008006" key="8">
    <source>
        <dbReference type="Google" id="ProtNLM"/>
    </source>
</evidence>
<feature type="compositionally biased region" description="Gly residues" evidence="5">
    <location>
        <begin position="168"/>
        <end position="180"/>
    </location>
</feature>
<protein>
    <recommendedName>
        <fullName evidence="8">Periplasmic heavy metal sensor</fullName>
    </recommendedName>
</protein>
<evidence type="ECO:0000313" key="6">
    <source>
        <dbReference type="EMBL" id="GLH69319.1"/>
    </source>
</evidence>